<organism evidence="1 2">
    <name type="scientific">Carya illinoinensis</name>
    <name type="common">Pecan</name>
    <dbReference type="NCBI Taxonomy" id="32201"/>
    <lineage>
        <taxon>Eukaryota</taxon>
        <taxon>Viridiplantae</taxon>
        <taxon>Streptophyta</taxon>
        <taxon>Embryophyta</taxon>
        <taxon>Tracheophyta</taxon>
        <taxon>Spermatophyta</taxon>
        <taxon>Magnoliopsida</taxon>
        <taxon>eudicotyledons</taxon>
        <taxon>Gunneridae</taxon>
        <taxon>Pentapetalae</taxon>
        <taxon>rosids</taxon>
        <taxon>fabids</taxon>
        <taxon>Fagales</taxon>
        <taxon>Juglandaceae</taxon>
        <taxon>Carya</taxon>
    </lineage>
</organism>
<dbReference type="Proteomes" id="UP000811609">
    <property type="component" value="Chromosome 10"/>
</dbReference>
<keyword evidence="2" id="KW-1185">Reference proteome</keyword>
<dbReference type="EMBL" id="CM031818">
    <property type="protein sequence ID" value="KAG6639605.1"/>
    <property type="molecule type" value="Genomic_DNA"/>
</dbReference>
<reference evidence="1" key="1">
    <citation type="submission" date="2020-12" db="EMBL/GenBank/DDBJ databases">
        <title>WGS assembly of Carya illinoinensis cv. Pawnee.</title>
        <authorList>
            <person name="Platts A."/>
            <person name="Shu S."/>
            <person name="Wright S."/>
            <person name="Barry K."/>
            <person name="Edger P."/>
            <person name="Pires J.C."/>
            <person name="Schmutz J."/>
        </authorList>
    </citation>
    <scope>NUCLEOTIDE SEQUENCE</scope>
    <source>
        <tissue evidence="1">Leaf</tissue>
    </source>
</reference>
<protein>
    <submittedName>
        <fullName evidence="1">Uncharacterized protein</fullName>
    </submittedName>
</protein>
<sequence>MQRRRERLEKEAEIKRVREELLKQAKHRDSLL</sequence>
<accession>A0A8T1PAA7</accession>
<evidence type="ECO:0000313" key="2">
    <source>
        <dbReference type="Proteomes" id="UP000811609"/>
    </source>
</evidence>
<dbReference type="AlphaFoldDB" id="A0A8T1PAA7"/>
<name>A0A8T1PAA7_CARIL</name>
<gene>
    <name evidence="1" type="ORF">CIPAW_10G112400</name>
</gene>
<proteinExistence type="predicted"/>
<evidence type="ECO:0000313" key="1">
    <source>
        <dbReference type="EMBL" id="KAG6639605.1"/>
    </source>
</evidence>
<comment type="caution">
    <text evidence="1">The sequence shown here is derived from an EMBL/GenBank/DDBJ whole genome shotgun (WGS) entry which is preliminary data.</text>
</comment>